<dbReference type="Proteomes" id="UP000190774">
    <property type="component" value="Unassembled WGS sequence"/>
</dbReference>
<dbReference type="STRING" id="48467.SAMN02745166_02183"/>
<evidence type="ECO:0000256" key="1">
    <source>
        <dbReference type="SAM" id="MobiDB-lite"/>
    </source>
</evidence>
<feature type="compositionally biased region" description="Polar residues" evidence="1">
    <location>
        <begin position="1"/>
        <end position="10"/>
    </location>
</feature>
<organism evidence="2 3">
    <name type="scientific">Prosthecobacter debontii</name>
    <dbReference type="NCBI Taxonomy" id="48467"/>
    <lineage>
        <taxon>Bacteria</taxon>
        <taxon>Pseudomonadati</taxon>
        <taxon>Verrucomicrobiota</taxon>
        <taxon>Verrucomicrobiia</taxon>
        <taxon>Verrucomicrobiales</taxon>
        <taxon>Verrucomicrobiaceae</taxon>
        <taxon>Prosthecobacter</taxon>
    </lineage>
</organism>
<name>A0A1T4XYC6_9BACT</name>
<proteinExistence type="predicted"/>
<gene>
    <name evidence="2" type="ORF">SAMN02745166_02183</name>
</gene>
<keyword evidence="3" id="KW-1185">Reference proteome</keyword>
<reference evidence="3" key="1">
    <citation type="submission" date="2017-02" db="EMBL/GenBank/DDBJ databases">
        <authorList>
            <person name="Varghese N."/>
            <person name="Submissions S."/>
        </authorList>
    </citation>
    <scope>NUCLEOTIDE SEQUENCE [LARGE SCALE GENOMIC DNA]</scope>
    <source>
        <strain evidence="3">ATCC 700200</strain>
    </source>
</reference>
<protein>
    <submittedName>
        <fullName evidence="2">Uncharacterized protein</fullName>
    </submittedName>
</protein>
<sequence length="43" mass="4716">MSPGSNQPGQSLHDEFKAESRVTRKPFKLNGFTRPNVGSVSVK</sequence>
<dbReference type="EMBL" id="FUYE01000006">
    <property type="protein sequence ID" value="SKA94569.1"/>
    <property type="molecule type" value="Genomic_DNA"/>
</dbReference>
<evidence type="ECO:0000313" key="2">
    <source>
        <dbReference type="EMBL" id="SKA94569.1"/>
    </source>
</evidence>
<accession>A0A1T4XYC6</accession>
<feature type="compositionally biased region" description="Basic and acidic residues" evidence="1">
    <location>
        <begin position="12"/>
        <end position="22"/>
    </location>
</feature>
<dbReference type="AlphaFoldDB" id="A0A1T4XYC6"/>
<feature type="region of interest" description="Disordered" evidence="1">
    <location>
        <begin position="1"/>
        <end position="43"/>
    </location>
</feature>
<evidence type="ECO:0000313" key="3">
    <source>
        <dbReference type="Proteomes" id="UP000190774"/>
    </source>
</evidence>